<keyword evidence="2" id="KW-1185">Reference proteome</keyword>
<evidence type="ECO:0000313" key="2">
    <source>
        <dbReference type="Proteomes" id="UP000703269"/>
    </source>
</evidence>
<evidence type="ECO:0000313" key="1">
    <source>
        <dbReference type="EMBL" id="GJE98344.1"/>
    </source>
</evidence>
<proteinExistence type="predicted"/>
<dbReference type="Proteomes" id="UP000703269">
    <property type="component" value="Unassembled WGS sequence"/>
</dbReference>
<name>A0A9P3GS19_9APHY</name>
<sequence>MEYAICSVKFNVGRETRDSRRPVRGYLCQAGSFSSSPQNSCRGGELNIKPAACQRECTRGQVSHTRYILLEGKTTIYICRYAADGPAREQIALPGKRFGATVSCWTAEPPGTSQNDDAQTTS</sequence>
<accession>A0A9P3GS19</accession>
<organism evidence="1 2">
    <name type="scientific">Phanerochaete sordida</name>
    <dbReference type="NCBI Taxonomy" id="48140"/>
    <lineage>
        <taxon>Eukaryota</taxon>
        <taxon>Fungi</taxon>
        <taxon>Dikarya</taxon>
        <taxon>Basidiomycota</taxon>
        <taxon>Agaricomycotina</taxon>
        <taxon>Agaricomycetes</taxon>
        <taxon>Polyporales</taxon>
        <taxon>Phanerochaetaceae</taxon>
        <taxon>Phanerochaete</taxon>
    </lineage>
</organism>
<comment type="caution">
    <text evidence="1">The sequence shown here is derived from an EMBL/GenBank/DDBJ whole genome shotgun (WGS) entry which is preliminary data.</text>
</comment>
<dbReference type="AlphaFoldDB" id="A0A9P3GS19"/>
<dbReference type="EMBL" id="BPQB01000086">
    <property type="protein sequence ID" value="GJE98344.1"/>
    <property type="molecule type" value="Genomic_DNA"/>
</dbReference>
<gene>
    <name evidence="1" type="ORF">PsYK624_145720</name>
</gene>
<reference evidence="1 2" key="1">
    <citation type="submission" date="2021-08" db="EMBL/GenBank/DDBJ databases">
        <title>Draft Genome Sequence of Phanerochaete sordida strain YK-624.</title>
        <authorList>
            <person name="Mori T."/>
            <person name="Dohra H."/>
            <person name="Suzuki T."/>
            <person name="Kawagishi H."/>
            <person name="Hirai H."/>
        </authorList>
    </citation>
    <scope>NUCLEOTIDE SEQUENCE [LARGE SCALE GENOMIC DNA]</scope>
    <source>
        <strain evidence="1 2">YK-624</strain>
    </source>
</reference>
<protein>
    <submittedName>
        <fullName evidence="1">Uncharacterized protein</fullName>
    </submittedName>
</protein>